<dbReference type="Pfam" id="PF13835">
    <property type="entry name" value="DUF4194"/>
    <property type="match status" value="1"/>
</dbReference>
<proteinExistence type="predicted"/>
<feature type="region of interest" description="Disordered" evidence="1">
    <location>
        <begin position="1"/>
        <end position="23"/>
    </location>
</feature>
<sequence length="241" mass="27033">MTDVTEADPVTRDDDGDQVPSSDTFVESVPLEDEDTALFTGDTGVLPVEARRVLALVLQRRYVSAAEHPADWTALLTHQQVLSSRLHDIFVELVVDRDHEIAYKRQVRSDGLTIPVLLRDEPFKRVETLLMLYVRNRYHQEQGAGHPAAYVDAEEMTAYALGFLSHDETNLAARHREIDNAVAALVRERVLDEVAAGRYRVGPVVEILLPVDRLRELTAWLQDGEGSADLADRTPQTEETP</sequence>
<evidence type="ECO:0000313" key="2">
    <source>
        <dbReference type="EMBL" id="GAA4734489.1"/>
    </source>
</evidence>
<comment type="caution">
    <text evidence="2">The sequence shown here is derived from an EMBL/GenBank/DDBJ whole genome shotgun (WGS) entry which is preliminary data.</text>
</comment>
<keyword evidence="3" id="KW-1185">Reference proteome</keyword>
<dbReference type="Proteomes" id="UP001500956">
    <property type="component" value="Unassembled WGS sequence"/>
</dbReference>
<dbReference type="RefSeq" id="WP_172153209.1">
    <property type="nucleotide sequence ID" value="NZ_BAABID010000017.1"/>
</dbReference>
<name>A0ABP8YPI8_9MICO</name>
<dbReference type="InterPro" id="IPR025449">
    <property type="entry name" value="JetB"/>
</dbReference>
<accession>A0ABP8YPI8</accession>
<reference evidence="3" key="1">
    <citation type="journal article" date="2019" name="Int. J. Syst. Evol. Microbiol.">
        <title>The Global Catalogue of Microorganisms (GCM) 10K type strain sequencing project: providing services to taxonomists for standard genome sequencing and annotation.</title>
        <authorList>
            <consortium name="The Broad Institute Genomics Platform"/>
            <consortium name="The Broad Institute Genome Sequencing Center for Infectious Disease"/>
            <person name="Wu L."/>
            <person name="Ma J."/>
        </authorList>
    </citation>
    <scope>NUCLEOTIDE SEQUENCE [LARGE SCALE GENOMIC DNA]</scope>
    <source>
        <strain evidence="3">JCM 18063</strain>
    </source>
</reference>
<gene>
    <name evidence="2" type="ORF">GCM10023216_28930</name>
</gene>
<evidence type="ECO:0000313" key="3">
    <source>
        <dbReference type="Proteomes" id="UP001500956"/>
    </source>
</evidence>
<evidence type="ECO:0000256" key="1">
    <source>
        <dbReference type="SAM" id="MobiDB-lite"/>
    </source>
</evidence>
<organism evidence="2 3">
    <name type="scientific">Isoptericola chiayiensis</name>
    <dbReference type="NCBI Taxonomy" id="579446"/>
    <lineage>
        <taxon>Bacteria</taxon>
        <taxon>Bacillati</taxon>
        <taxon>Actinomycetota</taxon>
        <taxon>Actinomycetes</taxon>
        <taxon>Micrococcales</taxon>
        <taxon>Promicromonosporaceae</taxon>
        <taxon>Isoptericola</taxon>
    </lineage>
</organism>
<protein>
    <submittedName>
        <fullName evidence="2">DUF4194 domain-containing protein</fullName>
    </submittedName>
</protein>
<dbReference type="EMBL" id="BAABID010000017">
    <property type="protein sequence ID" value="GAA4734489.1"/>
    <property type="molecule type" value="Genomic_DNA"/>
</dbReference>